<dbReference type="SMART" id="SM00490">
    <property type="entry name" value="HELICc"/>
    <property type="match status" value="1"/>
</dbReference>
<dbReference type="GO" id="GO:0010467">
    <property type="term" value="P:gene expression"/>
    <property type="evidence" value="ECO:0007669"/>
    <property type="project" value="UniProtKB-ARBA"/>
</dbReference>
<evidence type="ECO:0000256" key="12">
    <source>
        <dbReference type="RuleBase" id="RU000492"/>
    </source>
</evidence>
<sequence>MSKKRKTRHVALDGLSWQPVVRTHAAGLDFDEGLLELEEVVGVQVEYHQTANGRVATFTVDDSKDIPTAVEKQARPQTTIASGEVTQTAFAERRTITAFDSNNLLPEWHSFSLHPQLYAALYSQKFVNPTPIQSLTIPKALGGCDVIGVAETGSGKTLAYGLPILHELLTSATSSPPPPKSRRPLRALILAPTRELALQVSAHLNTCLNHHDATTTADGEPQKQKRKTTSDRGREGGPSVPRSPPLVSVAAIVGGMSTQKQRRILERGVDVLVATPGRLWDILEEDDELAEDVKNLRYLVLDEADRMIEAGHFAQLDSILRLTRRQFNEVVTDPEFRSEHQPAPSNDASPWPAMQTFVFSATLSKELQQNLKKRWQPRGVKKNNGPASTLDDLLLRLDFRDSEPEIINISPEGGVVSTLKENRIECLATDKDVHLYHFLLRYPGRTLVFLSSIDGIRRLTPLLELLGLPTFPLHSQLEQRQRLKNLDCFKSQAHSILLATDIAARGLDIPSVSHVVHYQIPRTVDAYIHRNGRTARAQRRGFSLLICAPDERRVARALFGSLGRQVTDVEEMNVEHHLLDKLKRRLRVAKEIDAVQHRANKAIHEKKWMRVTADALDVELDSDYLSDNGADRSSRVRDSRLVRLRADLKELLSQPLVARGVSTRYITYGSRPVAPAILAGEYQEGMIGVEKTDASANAVPLKEKVVTNAVEFEEWTGIQHCTMSA</sequence>
<comment type="catalytic activity">
    <reaction evidence="10">
        <text>ATP + H2O = ADP + phosphate + H(+)</text>
        <dbReference type="Rhea" id="RHEA:13065"/>
        <dbReference type="ChEBI" id="CHEBI:15377"/>
        <dbReference type="ChEBI" id="CHEBI:15378"/>
        <dbReference type="ChEBI" id="CHEBI:30616"/>
        <dbReference type="ChEBI" id="CHEBI:43474"/>
        <dbReference type="ChEBI" id="CHEBI:456216"/>
        <dbReference type="EC" id="3.6.4.13"/>
    </reaction>
</comment>
<dbReference type="EMBL" id="JAKELL010000008">
    <property type="protein sequence ID" value="KAH8996729.1"/>
    <property type="molecule type" value="Genomic_DNA"/>
</dbReference>
<dbReference type="GO" id="GO:0003724">
    <property type="term" value="F:RNA helicase activity"/>
    <property type="evidence" value="ECO:0007669"/>
    <property type="project" value="UniProtKB-EC"/>
</dbReference>
<dbReference type="GO" id="GO:0042254">
    <property type="term" value="P:ribosome biogenesis"/>
    <property type="evidence" value="ECO:0007669"/>
    <property type="project" value="UniProtKB-KW"/>
</dbReference>
<feature type="domain" description="DEAD-box RNA helicase Q" evidence="16">
    <location>
        <begin position="106"/>
        <end position="134"/>
    </location>
</feature>
<dbReference type="Pfam" id="PF00270">
    <property type="entry name" value="DEAD"/>
    <property type="match status" value="2"/>
</dbReference>
<name>A0AAD4QAM9_9AGAM</name>
<keyword evidence="5 12" id="KW-0378">Hydrolase</keyword>
<evidence type="ECO:0000256" key="6">
    <source>
        <dbReference type="ARBA" id="ARBA00022806"/>
    </source>
</evidence>
<dbReference type="GO" id="GO:0005524">
    <property type="term" value="F:ATP binding"/>
    <property type="evidence" value="ECO:0007669"/>
    <property type="project" value="UniProtKB-KW"/>
</dbReference>
<evidence type="ECO:0000256" key="1">
    <source>
        <dbReference type="ARBA" id="ARBA00004123"/>
    </source>
</evidence>
<dbReference type="PROSITE" id="PS51195">
    <property type="entry name" value="Q_MOTIF"/>
    <property type="match status" value="1"/>
</dbReference>
<keyword evidence="6 12" id="KW-0347">Helicase</keyword>
<evidence type="ECO:0000256" key="13">
    <source>
        <dbReference type="SAM" id="MobiDB-lite"/>
    </source>
</evidence>
<accession>A0AAD4QAM9</accession>
<dbReference type="PANTHER" id="PTHR47959:SF1">
    <property type="entry name" value="ATP-DEPENDENT RNA HELICASE DBPA"/>
    <property type="match status" value="1"/>
</dbReference>
<reference evidence="17" key="1">
    <citation type="submission" date="2022-01" db="EMBL/GenBank/DDBJ databases">
        <title>Comparative genomics reveals a dynamic genome evolution in the ectomycorrhizal milk-cap (Lactarius) mushrooms.</title>
        <authorList>
            <consortium name="DOE Joint Genome Institute"/>
            <person name="Lebreton A."/>
            <person name="Tang N."/>
            <person name="Kuo A."/>
            <person name="LaButti K."/>
            <person name="Drula E."/>
            <person name="Barry K."/>
            <person name="Clum A."/>
            <person name="Lipzen A."/>
            <person name="Mousain D."/>
            <person name="Ng V."/>
            <person name="Wang R."/>
            <person name="Wang X."/>
            <person name="Dai Y."/>
            <person name="Henrissat B."/>
            <person name="Grigoriev I.V."/>
            <person name="Guerin-Laguette A."/>
            <person name="Yu F."/>
            <person name="Martin F.M."/>
        </authorList>
    </citation>
    <scope>NUCLEOTIDE SEQUENCE</scope>
    <source>
        <strain evidence="17">QP</strain>
    </source>
</reference>
<dbReference type="PROSITE" id="PS51194">
    <property type="entry name" value="HELICASE_CTER"/>
    <property type="match status" value="1"/>
</dbReference>
<keyword evidence="9" id="KW-0539">Nucleus</keyword>
<dbReference type="GO" id="GO:0005829">
    <property type="term" value="C:cytosol"/>
    <property type="evidence" value="ECO:0007669"/>
    <property type="project" value="TreeGrafter"/>
</dbReference>
<evidence type="ECO:0000256" key="9">
    <source>
        <dbReference type="ARBA" id="ARBA00023242"/>
    </source>
</evidence>
<feature type="compositionally biased region" description="Basic and acidic residues" evidence="13">
    <location>
        <begin position="220"/>
        <end position="235"/>
    </location>
</feature>
<dbReference type="InterPro" id="IPR011545">
    <property type="entry name" value="DEAD/DEAH_box_helicase_dom"/>
</dbReference>
<keyword evidence="4 12" id="KW-0547">Nucleotide-binding</keyword>
<evidence type="ECO:0000259" key="14">
    <source>
        <dbReference type="PROSITE" id="PS51192"/>
    </source>
</evidence>
<feature type="region of interest" description="Disordered" evidence="13">
    <location>
        <begin position="211"/>
        <end position="245"/>
    </location>
</feature>
<comment type="caution">
    <text evidence="17">The sequence shown here is derived from an EMBL/GenBank/DDBJ whole genome shotgun (WGS) entry which is preliminary data.</text>
</comment>
<dbReference type="CDD" id="cd18787">
    <property type="entry name" value="SF2_C_DEAD"/>
    <property type="match status" value="1"/>
</dbReference>
<evidence type="ECO:0000259" key="16">
    <source>
        <dbReference type="PROSITE" id="PS51195"/>
    </source>
</evidence>
<dbReference type="GO" id="GO:0003723">
    <property type="term" value="F:RNA binding"/>
    <property type="evidence" value="ECO:0007669"/>
    <property type="project" value="UniProtKB-KW"/>
</dbReference>
<evidence type="ECO:0000256" key="8">
    <source>
        <dbReference type="ARBA" id="ARBA00022884"/>
    </source>
</evidence>
<dbReference type="GO" id="GO:0005634">
    <property type="term" value="C:nucleus"/>
    <property type="evidence" value="ECO:0007669"/>
    <property type="project" value="UniProtKB-SubCell"/>
</dbReference>
<dbReference type="Pfam" id="PF00271">
    <property type="entry name" value="Helicase_C"/>
    <property type="match status" value="1"/>
</dbReference>
<dbReference type="InterPro" id="IPR027417">
    <property type="entry name" value="P-loop_NTPase"/>
</dbReference>
<evidence type="ECO:0000256" key="5">
    <source>
        <dbReference type="ARBA" id="ARBA00022801"/>
    </source>
</evidence>
<dbReference type="InterPro" id="IPR014014">
    <property type="entry name" value="RNA_helicase_DEAD_Q_motif"/>
</dbReference>
<evidence type="ECO:0000256" key="3">
    <source>
        <dbReference type="ARBA" id="ARBA00022517"/>
    </source>
</evidence>
<dbReference type="Proteomes" id="UP001201163">
    <property type="component" value="Unassembled WGS sequence"/>
</dbReference>
<evidence type="ECO:0000313" key="18">
    <source>
        <dbReference type="Proteomes" id="UP001201163"/>
    </source>
</evidence>
<keyword evidence="8" id="KW-0694">RNA-binding</keyword>
<dbReference type="SMART" id="SM00487">
    <property type="entry name" value="DEXDc"/>
    <property type="match status" value="1"/>
</dbReference>
<dbReference type="PROSITE" id="PS51192">
    <property type="entry name" value="HELICASE_ATP_BIND_1"/>
    <property type="match status" value="1"/>
</dbReference>
<dbReference type="InterPro" id="IPR014001">
    <property type="entry name" value="Helicase_ATP-bd"/>
</dbReference>
<dbReference type="SUPFAM" id="SSF52540">
    <property type="entry name" value="P-loop containing nucleoside triphosphate hydrolases"/>
    <property type="match status" value="1"/>
</dbReference>
<feature type="domain" description="Helicase C-terminal" evidence="15">
    <location>
        <begin position="434"/>
        <end position="580"/>
    </location>
</feature>
<protein>
    <recommendedName>
        <fullName evidence="2">RNA helicase</fullName>
        <ecNumber evidence="2">3.6.4.13</ecNumber>
    </recommendedName>
</protein>
<evidence type="ECO:0000259" key="15">
    <source>
        <dbReference type="PROSITE" id="PS51194"/>
    </source>
</evidence>
<dbReference type="GO" id="GO:0016787">
    <property type="term" value="F:hydrolase activity"/>
    <property type="evidence" value="ECO:0007669"/>
    <property type="project" value="UniProtKB-KW"/>
</dbReference>
<dbReference type="PANTHER" id="PTHR47959">
    <property type="entry name" value="ATP-DEPENDENT RNA HELICASE RHLE-RELATED"/>
    <property type="match status" value="1"/>
</dbReference>
<evidence type="ECO:0000256" key="11">
    <source>
        <dbReference type="PROSITE-ProRule" id="PRU00552"/>
    </source>
</evidence>
<comment type="similarity">
    <text evidence="12">Belongs to the DEAD box helicase family.</text>
</comment>
<organism evidence="17 18">
    <name type="scientific">Lactarius akahatsu</name>
    <dbReference type="NCBI Taxonomy" id="416441"/>
    <lineage>
        <taxon>Eukaryota</taxon>
        <taxon>Fungi</taxon>
        <taxon>Dikarya</taxon>
        <taxon>Basidiomycota</taxon>
        <taxon>Agaricomycotina</taxon>
        <taxon>Agaricomycetes</taxon>
        <taxon>Russulales</taxon>
        <taxon>Russulaceae</taxon>
        <taxon>Lactarius</taxon>
    </lineage>
</organism>
<evidence type="ECO:0000313" key="17">
    <source>
        <dbReference type="EMBL" id="KAH8996729.1"/>
    </source>
</evidence>
<dbReference type="InterPro" id="IPR001650">
    <property type="entry name" value="Helicase_C-like"/>
</dbReference>
<evidence type="ECO:0000256" key="2">
    <source>
        <dbReference type="ARBA" id="ARBA00012552"/>
    </source>
</evidence>
<gene>
    <name evidence="17" type="ORF">EDB92DRAFT_2052592</name>
</gene>
<dbReference type="EC" id="3.6.4.13" evidence="2"/>
<dbReference type="InterPro" id="IPR050079">
    <property type="entry name" value="DEAD_box_RNA_helicase"/>
</dbReference>
<dbReference type="PROSITE" id="PS00039">
    <property type="entry name" value="DEAD_ATP_HELICASE"/>
    <property type="match status" value="1"/>
</dbReference>
<dbReference type="InterPro" id="IPR000629">
    <property type="entry name" value="RNA-helicase_DEAD-box_CS"/>
</dbReference>
<dbReference type="Gene3D" id="3.40.50.300">
    <property type="entry name" value="P-loop containing nucleotide triphosphate hydrolases"/>
    <property type="match status" value="2"/>
</dbReference>
<keyword evidence="3" id="KW-0690">Ribosome biogenesis</keyword>
<keyword evidence="18" id="KW-1185">Reference proteome</keyword>
<evidence type="ECO:0000256" key="4">
    <source>
        <dbReference type="ARBA" id="ARBA00022741"/>
    </source>
</evidence>
<evidence type="ECO:0000256" key="10">
    <source>
        <dbReference type="ARBA" id="ARBA00047984"/>
    </source>
</evidence>
<evidence type="ECO:0000256" key="7">
    <source>
        <dbReference type="ARBA" id="ARBA00022840"/>
    </source>
</evidence>
<proteinExistence type="inferred from homology"/>
<keyword evidence="7 12" id="KW-0067">ATP-binding</keyword>
<feature type="short sequence motif" description="Q motif" evidence="11">
    <location>
        <begin position="106"/>
        <end position="134"/>
    </location>
</feature>
<feature type="domain" description="Helicase ATP-binding" evidence="14">
    <location>
        <begin position="137"/>
        <end position="381"/>
    </location>
</feature>
<dbReference type="AlphaFoldDB" id="A0AAD4QAM9"/>
<comment type="subcellular location">
    <subcellularLocation>
        <location evidence="1">Nucleus</location>
    </subcellularLocation>
</comment>